<evidence type="ECO:0000256" key="5">
    <source>
        <dbReference type="ARBA" id="ARBA00022692"/>
    </source>
</evidence>
<feature type="transmembrane region" description="Helical" evidence="8">
    <location>
        <begin position="41"/>
        <end position="61"/>
    </location>
</feature>
<evidence type="ECO:0000259" key="9">
    <source>
        <dbReference type="Pfam" id="PF00884"/>
    </source>
</evidence>
<feature type="domain" description="Sulfatase N-terminal" evidence="9">
    <location>
        <begin position="209"/>
        <end position="490"/>
    </location>
</feature>
<dbReference type="OrthoDB" id="9786870at2"/>
<dbReference type="InterPro" id="IPR012549">
    <property type="entry name" value="EptA-like_N"/>
</dbReference>
<feature type="transmembrane region" description="Helical" evidence="8">
    <location>
        <begin position="68"/>
        <end position="89"/>
    </location>
</feature>
<dbReference type="RefSeq" id="WP_091140806.1">
    <property type="nucleotide sequence ID" value="NZ_FMVF01000003.1"/>
</dbReference>
<dbReference type="Pfam" id="PF08019">
    <property type="entry name" value="EptA_B_N"/>
    <property type="match status" value="1"/>
</dbReference>
<organism evidence="11 12">
    <name type="scientific">Flavobacterium caeni</name>
    <dbReference type="NCBI Taxonomy" id="490189"/>
    <lineage>
        <taxon>Bacteria</taxon>
        <taxon>Pseudomonadati</taxon>
        <taxon>Bacteroidota</taxon>
        <taxon>Flavobacteriia</taxon>
        <taxon>Flavobacteriales</taxon>
        <taxon>Flavobacteriaceae</taxon>
        <taxon>Flavobacterium</taxon>
    </lineage>
</organism>
<dbReference type="EMBL" id="FMVF01000003">
    <property type="protein sequence ID" value="SCY02612.1"/>
    <property type="molecule type" value="Genomic_DNA"/>
</dbReference>
<dbReference type="Pfam" id="PF00884">
    <property type="entry name" value="Sulfatase"/>
    <property type="match status" value="1"/>
</dbReference>
<dbReference type="STRING" id="490189.SAMN02927903_00561"/>
<dbReference type="PANTHER" id="PTHR30443">
    <property type="entry name" value="INNER MEMBRANE PROTEIN"/>
    <property type="match status" value="1"/>
</dbReference>
<feature type="domain" description="Phosphoethanolamine transferase N-terminal" evidence="10">
    <location>
        <begin position="54"/>
        <end position="163"/>
    </location>
</feature>
<keyword evidence="4 11" id="KW-0808">Transferase</keyword>
<feature type="transmembrane region" description="Helical" evidence="8">
    <location>
        <begin position="145"/>
        <end position="163"/>
    </location>
</feature>
<keyword evidence="6 8" id="KW-1133">Transmembrane helix</keyword>
<reference evidence="11 12" key="1">
    <citation type="submission" date="2016-10" db="EMBL/GenBank/DDBJ databases">
        <authorList>
            <person name="de Groot N.N."/>
        </authorList>
    </citation>
    <scope>NUCLEOTIDE SEQUENCE [LARGE SCALE GENOMIC DNA]</scope>
    <source>
        <strain evidence="11 12">CGMCC 1.7031</strain>
    </source>
</reference>
<evidence type="ECO:0000256" key="4">
    <source>
        <dbReference type="ARBA" id="ARBA00022679"/>
    </source>
</evidence>
<dbReference type="InterPro" id="IPR017850">
    <property type="entry name" value="Alkaline_phosphatase_core_sf"/>
</dbReference>
<dbReference type="PANTHER" id="PTHR30443:SF2">
    <property type="entry name" value="PHOSPHOETHANOLAMINE TRANSFERASE EPTC"/>
    <property type="match status" value="1"/>
</dbReference>
<dbReference type="Gene3D" id="3.40.720.10">
    <property type="entry name" value="Alkaline Phosphatase, subunit A"/>
    <property type="match status" value="1"/>
</dbReference>
<dbReference type="InterPro" id="IPR058130">
    <property type="entry name" value="PEA_transf_C"/>
</dbReference>
<evidence type="ECO:0000256" key="2">
    <source>
        <dbReference type="ARBA" id="ARBA00022475"/>
    </source>
</evidence>
<dbReference type="GO" id="GO:0016776">
    <property type="term" value="F:phosphotransferase activity, phosphate group as acceptor"/>
    <property type="evidence" value="ECO:0007669"/>
    <property type="project" value="TreeGrafter"/>
</dbReference>
<name>A0A1G5CJM8_9FLAO</name>
<protein>
    <submittedName>
        <fullName evidence="11">Lipid A ethanolaminephosphotransferase</fullName>
    </submittedName>
</protein>
<evidence type="ECO:0000313" key="11">
    <source>
        <dbReference type="EMBL" id="SCY02612.1"/>
    </source>
</evidence>
<keyword evidence="7 8" id="KW-0472">Membrane</keyword>
<evidence type="ECO:0000256" key="8">
    <source>
        <dbReference type="SAM" id="Phobius"/>
    </source>
</evidence>
<dbReference type="GO" id="GO:0005886">
    <property type="term" value="C:plasma membrane"/>
    <property type="evidence" value="ECO:0007669"/>
    <property type="project" value="UniProtKB-SubCell"/>
</dbReference>
<feature type="transmembrane region" description="Helical" evidence="8">
    <location>
        <begin position="15"/>
        <end position="35"/>
    </location>
</feature>
<evidence type="ECO:0000256" key="1">
    <source>
        <dbReference type="ARBA" id="ARBA00004429"/>
    </source>
</evidence>
<keyword evidence="5 8" id="KW-0812">Transmembrane</keyword>
<dbReference type="Proteomes" id="UP000199354">
    <property type="component" value="Unassembled WGS sequence"/>
</dbReference>
<dbReference type="AlphaFoldDB" id="A0A1G5CJM8"/>
<proteinExistence type="predicted"/>
<evidence type="ECO:0000259" key="10">
    <source>
        <dbReference type="Pfam" id="PF08019"/>
    </source>
</evidence>
<keyword evidence="12" id="KW-1185">Reference proteome</keyword>
<evidence type="ECO:0000313" key="12">
    <source>
        <dbReference type="Proteomes" id="UP000199354"/>
    </source>
</evidence>
<dbReference type="InterPro" id="IPR040423">
    <property type="entry name" value="PEA_transferase"/>
</dbReference>
<evidence type="ECO:0000256" key="3">
    <source>
        <dbReference type="ARBA" id="ARBA00022519"/>
    </source>
</evidence>
<dbReference type="InterPro" id="IPR000917">
    <property type="entry name" value="Sulfatase_N"/>
</dbReference>
<dbReference type="CDD" id="cd16017">
    <property type="entry name" value="LptA"/>
    <property type="match status" value="1"/>
</dbReference>
<comment type="subcellular location">
    <subcellularLocation>
        <location evidence="1">Cell inner membrane</location>
        <topology evidence="1">Multi-pass membrane protein</topology>
    </subcellularLocation>
</comment>
<dbReference type="GO" id="GO:0009244">
    <property type="term" value="P:lipopolysaccharide core region biosynthetic process"/>
    <property type="evidence" value="ECO:0007669"/>
    <property type="project" value="TreeGrafter"/>
</dbReference>
<keyword evidence="2" id="KW-1003">Cell membrane</keyword>
<keyword evidence="3" id="KW-0997">Cell inner membrane</keyword>
<dbReference type="SUPFAM" id="SSF53649">
    <property type="entry name" value="Alkaline phosphatase-like"/>
    <property type="match status" value="1"/>
</dbReference>
<accession>A0A1G5CJM8</accession>
<evidence type="ECO:0000256" key="7">
    <source>
        <dbReference type="ARBA" id="ARBA00023136"/>
    </source>
</evidence>
<evidence type="ECO:0000256" key="6">
    <source>
        <dbReference type="ARBA" id="ARBA00022989"/>
    </source>
</evidence>
<sequence length="503" mass="57976">MEVLKKYKPQLRFHLLLNVVFGLWITYASFVHYPLNDLKAYVAYFGHFLLLQFSVFGFLYLMALRRWLFVLVFPPVFLLLSVAAFWVYTQDIAIAHGIVRAAFETKPDVAADLISLPFAIHFLLSVGWVVWLVKGHRKITHPEPLRSPLMALALVGIVCFYLAEHFKYGIFTRRLPYNVAVAVDEYAARAPLAFQKIDGTLASNKQPINVVFVLGETVRADHMQLNGYARQTNPLLAKRHNIVSFADTYTPMTYTAESLQQLFTDAAFDDDYSQPKYSLFDVLRQAQIPVHWIGNQTPEISYESFIDQCATQKILDPFHSELSFRKGYDQELLPEFEKSYRAGRRQFHVLHMMGSHWWYETRYPDAFRKFQPVIKSKLIGANSMQEMVNSYDNTILYLDYFLDKTIARLEKEPSETLLIYLSDHGEMLGEDGRWLHAQPGKGVSNPALLVWYSDGFAAAHPQVVQKLQAMRNQKIDLDFLFPSVLGLYGIEGIPYDHAKNVFR</sequence>
<gene>
    <name evidence="11" type="ORF">SAMN02927903_00561</name>
</gene>
<feature type="transmembrane region" description="Helical" evidence="8">
    <location>
        <begin position="109"/>
        <end position="133"/>
    </location>
</feature>